<dbReference type="EMBL" id="MTKT01002718">
    <property type="protein sequence ID" value="OWM77163.1"/>
    <property type="molecule type" value="Genomic_DNA"/>
</dbReference>
<sequence length="98" mass="10472">MAPLPIQSKKNVKVMKFTGERDADVESAEGAILLVLAAALEHGHLAELAAPVAEARVGEAWPESFQRGHFGDWKTAGAPPSRYTVKQVDDSPTTTMTA</sequence>
<evidence type="ECO:0000313" key="2">
    <source>
        <dbReference type="EMBL" id="OWM77163.1"/>
    </source>
</evidence>
<protein>
    <submittedName>
        <fullName evidence="2">Uncharacterized protein</fullName>
    </submittedName>
</protein>
<reference evidence="3" key="1">
    <citation type="journal article" date="2017" name="Plant J.">
        <title>The pomegranate (Punica granatum L.) genome and the genomics of punicalagin biosynthesis.</title>
        <authorList>
            <person name="Qin G."/>
            <person name="Xu C."/>
            <person name="Ming R."/>
            <person name="Tang H."/>
            <person name="Guyot R."/>
            <person name="Kramer E.M."/>
            <person name="Hu Y."/>
            <person name="Yi X."/>
            <person name="Qi Y."/>
            <person name="Xu X."/>
            <person name="Gao Z."/>
            <person name="Pan H."/>
            <person name="Jian J."/>
            <person name="Tian Y."/>
            <person name="Yue Z."/>
            <person name="Xu Y."/>
        </authorList>
    </citation>
    <scope>NUCLEOTIDE SEQUENCE [LARGE SCALE GENOMIC DNA]</scope>
    <source>
        <strain evidence="3">cv. Dabenzi</strain>
    </source>
</reference>
<dbReference type="AlphaFoldDB" id="A0A218WWY3"/>
<evidence type="ECO:0000313" key="3">
    <source>
        <dbReference type="Proteomes" id="UP000197138"/>
    </source>
</evidence>
<feature type="region of interest" description="Disordered" evidence="1">
    <location>
        <begin position="68"/>
        <end position="98"/>
    </location>
</feature>
<name>A0A218WWY3_PUNGR</name>
<proteinExistence type="predicted"/>
<evidence type="ECO:0000256" key="1">
    <source>
        <dbReference type="SAM" id="MobiDB-lite"/>
    </source>
</evidence>
<accession>A0A218WWY3</accession>
<comment type="caution">
    <text evidence="2">The sequence shown here is derived from an EMBL/GenBank/DDBJ whole genome shotgun (WGS) entry which is preliminary data.</text>
</comment>
<gene>
    <name evidence="2" type="ORF">CDL15_Pgr017697</name>
</gene>
<dbReference type="Proteomes" id="UP000197138">
    <property type="component" value="Unassembled WGS sequence"/>
</dbReference>
<organism evidence="2 3">
    <name type="scientific">Punica granatum</name>
    <name type="common">Pomegranate</name>
    <dbReference type="NCBI Taxonomy" id="22663"/>
    <lineage>
        <taxon>Eukaryota</taxon>
        <taxon>Viridiplantae</taxon>
        <taxon>Streptophyta</taxon>
        <taxon>Embryophyta</taxon>
        <taxon>Tracheophyta</taxon>
        <taxon>Spermatophyta</taxon>
        <taxon>Magnoliopsida</taxon>
        <taxon>eudicotyledons</taxon>
        <taxon>Gunneridae</taxon>
        <taxon>Pentapetalae</taxon>
        <taxon>rosids</taxon>
        <taxon>malvids</taxon>
        <taxon>Myrtales</taxon>
        <taxon>Lythraceae</taxon>
        <taxon>Punica</taxon>
    </lineage>
</organism>